<reference evidence="1 2" key="1">
    <citation type="journal article" date="2012" name="J. Bacteriol.">
        <title>Complete genome sequence of the B12-producing Shimwellia blattae strain DSM 4481, isolated from a cockroach.</title>
        <authorList>
            <person name="Brzuszkiewicz E."/>
            <person name="Waschkowitz T."/>
            <person name="Wiezer A."/>
            <person name="Daniel R."/>
        </authorList>
    </citation>
    <scope>NUCLEOTIDE SEQUENCE [LARGE SCALE GENOMIC DNA]</scope>
    <source>
        <strain evidence="2">ATCC 29907 / DSM 4481 / JCM 1650 / NBRC 105725 / CDC 9005-74</strain>
    </source>
</reference>
<gene>
    <name evidence="1" type="ordered locus">EBL_c39820</name>
</gene>
<evidence type="ECO:0000313" key="2">
    <source>
        <dbReference type="Proteomes" id="UP000001955"/>
    </source>
</evidence>
<dbReference type="AlphaFoldDB" id="I2BEQ2"/>
<protein>
    <submittedName>
        <fullName evidence="1">Uncharacterized protein</fullName>
    </submittedName>
</protein>
<accession>I2BEQ2</accession>
<dbReference type="HOGENOM" id="CLU_3122623_0_0_6"/>
<name>I2BEQ2_SHIBC</name>
<dbReference type="EMBL" id="CP001560">
    <property type="protein sequence ID" value="AFJ49006.1"/>
    <property type="molecule type" value="Genomic_DNA"/>
</dbReference>
<dbReference type="Proteomes" id="UP000001955">
    <property type="component" value="Chromosome"/>
</dbReference>
<sequence>MGAEKQKGRQGRPFLTLKFPPAAIAAGRNRHQKRSVLRIEMILLTRFMVR</sequence>
<dbReference type="KEGG" id="ebt:EBL_c39820"/>
<proteinExistence type="predicted"/>
<organism evidence="1 2">
    <name type="scientific">Shimwellia blattae (strain ATCC 29907 / DSM 4481 / JCM 1650 / NBRC 105725 / CDC 9005-74)</name>
    <name type="common">Escherichia blattae</name>
    <dbReference type="NCBI Taxonomy" id="630626"/>
    <lineage>
        <taxon>Bacteria</taxon>
        <taxon>Pseudomonadati</taxon>
        <taxon>Pseudomonadota</taxon>
        <taxon>Gammaproteobacteria</taxon>
        <taxon>Enterobacterales</taxon>
        <taxon>Enterobacteriaceae</taxon>
        <taxon>Shimwellia</taxon>
    </lineage>
</organism>
<keyword evidence="2" id="KW-1185">Reference proteome</keyword>
<evidence type="ECO:0000313" key="1">
    <source>
        <dbReference type="EMBL" id="AFJ49006.1"/>
    </source>
</evidence>